<keyword evidence="3" id="KW-0804">Transcription</keyword>
<dbReference type="InterPro" id="IPR000835">
    <property type="entry name" value="HTH_MarR-typ"/>
</dbReference>
<keyword evidence="6" id="KW-1185">Reference proteome</keyword>
<evidence type="ECO:0000256" key="3">
    <source>
        <dbReference type="ARBA" id="ARBA00023163"/>
    </source>
</evidence>
<dbReference type="GO" id="GO:0003700">
    <property type="term" value="F:DNA-binding transcription factor activity"/>
    <property type="evidence" value="ECO:0007669"/>
    <property type="project" value="InterPro"/>
</dbReference>
<sequence>MEEDRETSRTLLSRTQAIEREAAMEIDECVIFALGKAYQKAHGELKHRLKPLGLTVPQYSVLAGLWEQDGRTAAQLRERLTMDSATLTGVLDRLERSGLVVRSPDEKDRRLVRLRLTKAGTALREEVQRTVAELNGELLRLLPPQEAEPLRAALRTIATGER</sequence>
<evidence type="ECO:0000313" key="5">
    <source>
        <dbReference type="EMBL" id="GAO11024.1"/>
    </source>
</evidence>
<reference evidence="6" key="1">
    <citation type="submission" date="2014-09" db="EMBL/GenBank/DDBJ databases">
        <title>Whole genome shotgun sequence of Streptomyces sp. NBRC 110027.</title>
        <authorList>
            <person name="Komaki H."/>
            <person name="Ichikawa N."/>
            <person name="Katano-Makiyama Y."/>
            <person name="Hosoyama A."/>
            <person name="Hashimoto M."/>
            <person name="Uohara A."/>
            <person name="Kitahashi Y."/>
            <person name="Ohji S."/>
            <person name="Kimura A."/>
            <person name="Yamazoe A."/>
            <person name="Igarashi Y."/>
            <person name="Fujita N."/>
        </authorList>
    </citation>
    <scope>NUCLEOTIDE SEQUENCE [LARGE SCALE GENOMIC DNA]</scope>
    <source>
        <strain evidence="6">NBRC 110027</strain>
    </source>
</reference>
<dbReference type="Gene3D" id="1.10.10.10">
    <property type="entry name" value="Winged helix-like DNA-binding domain superfamily/Winged helix DNA-binding domain"/>
    <property type="match status" value="1"/>
</dbReference>
<dbReference type="PANTHER" id="PTHR42756">
    <property type="entry name" value="TRANSCRIPTIONAL REGULATOR, MARR"/>
    <property type="match status" value="1"/>
</dbReference>
<dbReference type="PRINTS" id="PR00598">
    <property type="entry name" value="HTHMARR"/>
</dbReference>
<dbReference type="PROSITE" id="PS50995">
    <property type="entry name" value="HTH_MARR_2"/>
    <property type="match status" value="1"/>
</dbReference>
<dbReference type="GO" id="GO:0003677">
    <property type="term" value="F:DNA binding"/>
    <property type="evidence" value="ECO:0007669"/>
    <property type="project" value="UniProtKB-KW"/>
</dbReference>
<comment type="caution">
    <text evidence="5">The sequence shown here is derived from an EMBL/GenBank/DDBJ whole genome shotgun (WGS) entry which is preliminary data.</text>
</comment>
<evidence type="ECO:0000259" key="4">
    <source>
        <dbReference type="PROSITE" id="PS50995"/>
    </source>
</evidence>
<feature type="domain" description="HTH marR-type" evidence="4">
    <location>
        <begin position="27"/>
        <end position="159"/>
    </location>
</feature>
<reference evidence="5 6" key="2">
    <citation type="journal article" date="2015" name="Stand. Genomic Sci.">
        <title>Draft genome sequence of marine-derived Streptomyces sp. TP-A0598, a producer of anti-MRSA antibiotic lydicamycins.</title>
        <authorList>
            <person name="Komaki H."/>
            <person name="Ichikawa N."/>
            <person name="Hosoyama A."/>
            <person name="Fujita N."/>
            <person name="Igarashi Y."/>
        </authorList>
    </citation>
    <scope>NUCLEOTIDE SEQUENCE [LARGE SCALE GENOMIC DNA]</scope>
    <source>
        <strain evidence="5 6">NBRC 110027</strain>
    </source>
</reference>
<proteinExistence type="predicted"/>
<name>A0A0P4RDZ8_9ACTN</name>
<evidence type="ECO:0000313" key="6">
    <source>
        <dbReference type="Proteomes" id="UP000048965"/>
    </source>
</evidence>
<dbReference type="Proteomes" id="UP000048965">
    <property type="component" value="Unassembled WGS sequence"/>
</dbReference>
<gene>
    <name evidence="5" type="ORF">TPA0598_07_07480</name>
</gene>
<keyword evidence="2" id="KW-0238">DNA-binding</keyword>
<dbReference type="PANTHER" id="PTHR42756:SF1">
    <property type="entry name" value="TRANSCRIPTIONAL REPRESSOR OF EMRAB OPERON"/>
    <property type="match status" value="1"/>
</dbReference>
<dbReference type="EMBL" id="BBNO01000007">
    <property type="protein sequence ID" value="GAO11024.1"/>
    <property type="molecule type" value="Genomic_DNA"/>
</dbReference>
<keyword evidence="1" id="KW-0805">Transcription regulation</keyword>
<accession>A0A0P4RDZ8</accession>
<dbReference type="InterPro" id="IPR036390">
    <property type="entry name" value="WH_DNA-bd_sf"/>
</dbReference>
<dbReference type="Pfam" id="PF01047">
    <property type="entry name" value="MarR"/>
    <property type="match status" value="1"/>
</dbReference>
<dbReference type="SMART" id="SM00347">
    <property type="entry name" value="HTH_MARR"/>
    <property type="match status" value="1"/>
</dbReference>
<dbReference type="InterPro" id="IPR036388">
    <property type="entry name" value="WH-like_DNA-bd_sf"/>
</dbReference>
<protein>
    <submittedName>
        <fullName evidence="5">Putative transcriptional regulator</fullName>
    </submittedName>
</protein>
<dbReference type="SUPFAM" id="SSF46785">
    <property type="entry name" value="Winged helix' DNA-binding domain"/>
    <property type="match status" value="1"/>
</dbReference>
<evidence type="ECO:0000256" key="1">
    <source>
        <dbReference type="ARBA" id="ARBA00023015"/>
    </source>
</evidence>
<dbReference type="InterPro" id="IPR023187">
    <property type="entry name" value="Tscrpt_reg_MarR-type_CS"/>
</dbReference>
<organism evidence="5 6">
    <name type="scientific">Streptomyces lydicamycinicus</name>
    <dbReference type="NCBI Taxonomy" id="1546107"/>
    <lineage>
        <taxon>Bacteria</taxon>
        <taxon>Bacillati</taxon>
        <taxon>Actinomycetota</taxon>
        <taxon>Actinomycetes</taxon>
        <taxon>Kitasatosporales</taxon>
        <taxon>Streptomycetaceae</taxon>
        <taxon>Streptomyces</taxon>
    </lineage>
</organism>
<dbReference type="PROSITE" id="PS01117">
    <property type="entry name" value="HTH_MARR_1"/>
    <property type="match status" value="1"/>
</dbReference>
<evidence type="ECO:0000256" key="2">
    <source>
        <dbReference type="ARBA" id="ARBA00023125"/>
    </source>
</evidence>
<dbReference type="AlphaFoldDB" id="A0A0P4RDZ8"/>